<keyword evidence="3" id="KW-1185">Reference proteome</keyword>
<evidence type="ECO:0000313" key="2">
    <source>
        <dbReference type="EMBL" id="OAH61879.1"/>
    </source>
</evidence>
<dbReference type="RefSeq" id="WP_034287881.1">
    <property type="nucleotide sequence ID" value="NZ_JBCNAN010000046.1"/>
</dbReference>
<dbReference type="Pfam" id="PF01042">
    <property type="entry name" value="Ribonuc_L-PSP"/>
    <property type="match status" value="1"/>
</dbReference>
<dbReference type="InterPro" id="IPR006175">
    <property type="entry name" value="YjgF/YER057c/UK114"/>
</dbReference>
<reference evidence="2 3" key="1">
    <citation type="submission" date="2016-01" db="EMBL/GenBank/DDBJ databases">
        <title>Investigation of taxonomic status of Bacillus aminovorans.</title>
        <authorList>
            <person name="Verma A."/>
            <person name="Pal Y."/>
            <person name="Krishnamurthi S."/>
        </authorList>
    </citation>
    <scope>NUCLEOTIDE SEQUENCE [LARGE SCALE GENOMIC DNA]</scope>
    <source>
        <strain evidence="2 3">DSM 1314</strain>
    </source>
</reference>
<dbReference type="GO" id="GO:0005829">
    <property type="term" value="C:cytosol"/>
    <property type="evidence" value="ECO:0007669"/>
    <property type="project" value="TreeGrafter"/>
</dbReference>
<sequence>MKIINTKKAPAAIGPYSQGIIVNNLFYSSGQIPLTAEGTLVDGSIEEQTHQVFANLKAVLEEAGASLESVVKVTVFLSDMEEFGAVNEVYGEYFSAHKPARSCVEVARLPKDVKVEIEVIALIKA</sequence>
<organism evidence="2 3">
    <name type="scientific">Domibacillus aminovorans</name>
    <dbReference type="NCBI Taxonomy" id="29332"/>
    <lineage>
        <taxon>Bacteria</taxon>
        <taxon>Bacillati</taxon>
        <taxon>Bacillota</taxon>
        <taxon>Bacilli</taxon>
        <taxon>Bacillales</taxon>
        <taxon>Bacillaceae</taxon>
        <taxon>Domibacillus</taxon>
    </lineage>
</organism>
<dbReference type="Gene3D" id="3.30.1330.40">
    <property type="entry name" value="RutC-like"/>
    <property type="match status" value="1"/>
</dbReference>
<dbReference type="STRING" id="29332.AWH48_19725"/>
<dbReference type="FunFam" id="3.30.1330.40:FF:000001">
    <property type="entry name" value="L-PSP family endoribonuclease"/>
    <property type="match status" value="1"/>
</dbReference>
<gene>
    <name evidence="2" type="ORF">AWH49_11320</name>
</gene>
<accession>A0A177L7Z7</accession>
<name>A0A177L7Z7_9BACI</name>
<dbReference type="CDD" id="cd00448">
    <property type="entry name" value="YjgF_YER057c_UK114_family"/>
    <property type="match status" value="1"/>
</dbReference>
<comment type="similarity">
    <text evidence="1">Belongs to the RutC family.</text>
</comment>
<dbReference type="AlphaFoldDB" id="A0A177L7Z7"/>
<dbReference type="NCBIfam" id="TIGR00004">
    <property type="entry name" value="Rid family detoxifying hydrolase"/>
    <property type="match status" value="1"/>
</dbReference>
<dbReference type="GO" id="GO:0019239">
    <property type="term" value="F:deaminase activity"/>
    <property type="evidence" value="ECO:0007669"/>
    <property type="project" value="TreeGrafter"/>
</dbReference>
<dbReference type="PANTHER" id="PTHR11803">
    <property type="entry name" value="2-IMINOBUTANOATE/2-IMINOPROPANOATE DEAMINASE RIDA"/>
    <property type="match status" value="1"/>
</dbReference>
<dbReference type="PANTHER" id="PTHR11803:SF39">
    <property type="entry name" value="2-IMINOBUTANOATE_2-IMINOPROPANOATE DEAMINASE"/>
    <property type="match status" value="1"/>
</dbReference>
<dbReference type="InterPro" id="IPR006056">
    <property type="entry name" value="RidA"/>
</dbReference>
<dbReference type="Proteomes" id="UP000076935">
    <property type="component" value="Unassembled WGS sequence"/>
</dbReference>
<dbReference type="InterPro" id="IPR035959">
    <property type="entry name" value="RutC-like_sf"/>
</dbReference>
<evidence type="ECO:0000256" key="1">
    <source>
        <dbReference type="ARBA" id="ARBA00010552"/>
    </source>
</evidence>
<dbReference type="PROSITE" id="PS01094">
    <property type="entry name" value="UPF0076"/>
    <property type="match status" value="1"/>
</dbReference>
<comment type="caution">
    <text evidence="2">The sequence shown here is derived from an EMBL/GenBank/DDBJ whole genome shotgun (WGS) entry which is preliminary data.</text>
</comment>
<proteinExistence type="inferred from homology"/>
<evidence type="ECO:0000313" key="3">
    <source>
        <dbReference type="Proteomes" id="UP000076935"/>
    </source>
</evidence>
<dbReference type="InterPro" id="IPR019897">
    <property type="entry name" value="RidA_CS"/>
</dbReference>
<dbReference type="EMBL" id="LQWY01000015">
    <property type="protein sequence ID" value="OAH61879.1"/>
    <property type="molecule type" value="Genomic_DNA"/>
</dbReference>
<dbReference type="SUPFAM" id="SSF55298">
    <property type="entry name" value="YjgF-like"/>
    <property type="match status" value="1"/>
</dbReference>
<protein>
    <submittedName>
        <fullName evidence="2">Reactive intermediate/imine deaminase</fullName>
    </submittedName>
</protein>